<reference evidence="4" key="1">
    <citation type="submission" date="2016-09" db="EMBL/GenBank/DDBJ databases">
        <title>The Complete Genome of Burkholderia sprentiae wsm5005.</title>
        <authorList>
            <person name="De Meyer S."/>
            <person name="Wang P."/>
            <person name="Terpolilli J."/>
        </authorList>
    </citation>
    <scope>NUCLEOTIDE SEQUENCE [LARGE SCALE GENOMIC DNA]</scope>
    <source>
        <strain evidence="4">WSM5005</strain>
    </source>
</reference>
<keyword evidence="5" id="KW-1185">Reference proteome</keyword>
<organism evidence="4 5">
    <name type="scientific">Paraburkholderia sprentiae WSM5005</name>
    <dbReference type="NCBI Taxonomy" id="754502"/>
    <lineage>
        <taxon>Bacteria</taxon>
        <taxon>Pseudomonadati</taxon>
        <taxon>Pseudomonadota</taxon>
        <taxon>Betaproteobacteria</taxon>
        <taxon>Burkholderiales</taxon>
        <taxon>Burkholderiaceae</taxon>
        <taxon>Paraburkholderia</taxon>
    </lineage>
</organism>
<dbReference type="Pfam" id="PF12697">
    <property type="entry name" value="Abhydrolase_6"/>
    <property type="match status" value="1"/>
</dbReference>
<dbReference type="Gene3D" id="3.40.50.1820">
    <property type="entry name" value="alpha/beta hydrolase"/>
    <property type="match status" value="1"/>
</dbReference>
<dbReference type="STRING" id="754502.BJG93_24150"/>
<dbReference type="PRINTS" id="PR00412">
    <property type="entry name" value="EPOXHYDRLASE"/>
</dbReference>
<dbReference type="InterPro" id="IPR000073">
    <property type="entry name" value="AB_hydrolase_1"/>
</dbReference>
<dbReference type="SUPFAM" id="SSF53474">
    <property type="entry name" value="alpha/beta-Hydrolases"/>
    <property type="match status" value="1"/>
</dbReference>
<dbReference type="GO" id="GO:0016787">
    <property type="term" value="F:hydrolase activity"/>
    <property type="evidence" value="ECO:0007669"/>
    <property type="project" value="UniProtKB-KW"/>
</dbReference>
<gene>
    <name evidence="4" type="ORF">BJG93_24150</name>
</gene>
<keyword evidence="1 4" id="KW-0378">Hydrolase</keyword>
<dbReference type="PANTHER" id="PTHR43798:SF31">
    <property type="entry name" value="AB HYDROLASE SUPERFAMILY PROTEIN YCLE"/>
    <property type="match status" value="1"/>
</dbReference>
<protein>
    <submittedName>
        <fullName evidence="4">Alpha/beta hydrolase</fullName>
    </submittedName>
</protein>
<evidence type="ECO:0000256" key="2">
    <source>
        <dbReference type="SAM" id="SignalP"/>
    </source>
</evidence>
<dbReference type="KEGG" id="pspw:BJG93_24150"/>
<evidence type="ECO:0000313" key="5">
    <source>
        <dbReference type="Proteomes" id="UP000179860"/>
    </source>
</evidence>
<dbReference type="InterPro" id="IPR000639">
    <property type="entry name" value="Epox_hydrolase-like"/>
</dbReference>
<evidence type="ECO:0000259" key="3">
    <source>
        <dbReference type="Pfam" id="PF12697"/>
    </source>
</evidence>
<sequence length="302" mass="32359">MNPIKQIMLMALLFAAALSFSACKSPSVYPPEKVASVNGTHLAYTEAGEGETVVFVHGAWSDTRAWAAQRDAVSAHYRFVAYSMRYHTPNEWQDNGSLYSMQTHTADLAAFIKSLNVGPVHVVGHSFGGQVAAQLAMEHPELVKSLVLEEASIFTVLDSPAGKAAAGDFFKPAPLAKDALKMGDSLKATQVMLDSVLGDSNGWDKLPPSFTAMFSDNAKTMGPFMAATPPAVGCVQVGTIKVPTLIIEGDHSIAFFREIDNVLLRCIAGSERVVITGADHLVQLRNPKAMNDALLAFLGKHS</sequence>
<reference evidence="4" key="2">
    <citation type="submission" date="2021-06" db="EMBL/GenBank/DDBJ databases">
        <authorList>
            <person name="Rogers T.H."/>
            <person name="Ramsay J.P."/>
            <person name="Wang P."/>
            <person name="Terpolilli J."/>
        </authorList>
    </citation>
    <scope>NUCLEOTIDE SEQUENCE</scope>
    <source>
        <strain evidence="4">WSM5005</strain>
    </source>
</reference>
<dbReference type="OrthoDB" id="2987348at2"/>
<keyword evidence="2" id="KW-0732">Signal</keyword>
<accession>A0A1I9YQH8</accession>
<evidence type="ECO:0000256" key="1">
    <source>
        <dbReference type="ARBA" id="ARBA00022801"/>
    </source>
</evidence>
<dbReference type="Proteomes" id="UP000179860">
    <property type="component" value="Chromosome 2"/>
</dbReference>
<dbReference type="GO" id="GO:0016020">
    <property type="term" value="C:membrane"/>
    <property type="evidence" value="ECO:0007669"/>
    <property type="project" value="TreeGrafter"/>
</dbReference>
<dbReference type="PANTHER" id="PTHR43798">
    <property type="entry name" value="MONOACYLGLYCEROL LIPASE"/>
    <property type="match status" value="1"/>
</dbReference>
<evidence type="ECO:0000313" key="4">
    <source>
        <dbReference type="EMBL" id="APA88452.1"/>
    </source>
</evidence>
<dbReference type="InterPro" id="IPR029058">
    <property type="entry name" value="AB_hydrolase_fold"/>
</dbReference>
<name>A0A1I9YQH8_9BURK</name>
<feature type="signal peptide" evidence="2">
    <location>
        <begin position="1"/>
        <end position="24"/>
    </location>
</feature>
<dbReference type="PROSITE" id="PS51257">
    <property type="entry name" value="PROKAR_LIPOPROTEIN"/>
    <property type="match status" value="1"/>
</dbReference>
<dbReference type="EMBL" id="CP017562">
    <property type="protein sequence ID" value="APA88452.1"/>
    <property type="molecule type" value="Genomic_DNA"/>
</dbReference>
<dbReference type="AlphaFoldDB" id="A0A1I9YQH8"/>
<dbReference type="InterPro" id="IPR050266">
    <property type="entry name" value="AB_hydrolase_sf"/>
</dbReference>
<feature type="domain" description="AB hydrolase-1" evidence="3">
    <location>
        <begin position="53"/>
        <end position="293"/>
    </location>
</feature>
<dbReference type="RefSeq" id="WP_051374278.1">
    <property type="nucleotide sequence ID" value="NZ_CP017562.2"/>
</dbReference>
<feature type="chain" id="PRO_5009607566" evidence="2">
    <location>
        <begin position="25"/>
        <end position="302"/>
    </location>
</feature>
<proteinExistence type="predicted"/>